<gene>
    <name evidence="1" type="ORF">GP486_008566</name>
</gene>
<proteinExistence type="predicted"/>
<feature type="non-terminal residue" evidence="1">
    <location>
        <position position="211"/>
    </location>
</feature>
<organism evidence="1 2">
    <name type="scientific">Trichoglossum hirsutum</name>
    <dbReference type="NCBI Taxonomy" id="265104"/>
    <lineage>
        <taxon>Eukaryota</taxon>
        <taxon>Fungi</taxon>
        <taxon>Dikarya</taxon>
        <taxon>Ascomycota</taxon>
        <taxon>Pezizomycotina</taxon>
        <taxon>Geoglossomycetes</taxon>
        <taxon>Geoglossales</taxon>
        <taxon>Geoglossaceae</taxon>
        <taxon>Trichoglossum</taxon>
    </lineage>
</organism>
<dbReference type="Proteomes" id="UP000750711">
    <property type="component" value="Unassembled WGS sequence"/>
</dbReference>
<accession>A0A9P8L217</accession>
<protein>
    <submittedName>
        <fullName evidence="1">Uncharacterized protein</fullName>
    </submittedName>
</protein>
<sequence length="211" mass="25201">MAAELNKRVDYLVNELEVYKGYPHGGKGLRHAVKNELYHWKKRQEGMEVVRVPQLYSTLWKQAKRRNQGEQQAELLSRDWKMFLTYESSSNYLRIEDKHEHLLIYRLPIPTQFTETLAKTEDLIPPSPHKEHSRGQSSTKFWGLWRKYVQEPRMSQDYLKDLPSSQKWLDENQAYFKHMSDILRLLDPQMYVRYSSIKQFLPEDLQPACGI</sequence>
<keyword evidence="2" id="KW-1185">Reference proteome</keyword>
<evidence type="ECO:0000313" key="1">
    <source>
        <dbReference type="EMBL" id="KAH0543595.1"/>
    </source>
</evidence>
<reference evidence="1" key="1">
    <citation type="submission" date="2021-03" db="EMBL/GenBank/DDBJ databases">
        <title>Comparative genomics and phylogenomic investigation of the class Geoglossomycetes provide insights into ecological specialization and systematics.</title>
        <authorList>
            <person name="Melie T."/>
            <person name="Pirro S."/>
            <person name="Miller A.N."/>
            <person name="Quandt A."/>
        </authorList>
    </citation>
    <scope>NUCLEOTIDE SEQUENCE</scope>
    <source>
        <strain evidence="1">CAQ_001_2017</strain>
    </source>
</reference>
<dbReference type="AlphaFoldDB" id="A0A9P8L217"/>
<name>A0A9P8L217_9PEZI</name>
<dbReference type="EMBL" id="JAGHQM010003483">
    <property type="protein sequence ID" value="KAH0543595.1"/>
    <property type="molecule type" value="Genomic_DNA"/>
</dbReference>
<evidence type="ECO:0000313" key="2">
    <source>
        <dbReference type="Proteomes" id="UP000750711"/>
    </source>
</evidence>
<dbReference type="Gene3D" id="3.60.130.30">
    <property type="match status" value="1"/>
</dbReference>
<comment type="caution">
    <text evidence="1">The sequence shown here is derived from an EMBL/GenBank/DDBJ whole genome shotgun (WGS) entry which is preliminary data.</text>
</comment>